<dbReference type="SUPFAM" id="SSF48452">
    <property type="entry name" value="TPR-like"/>
    <property type="match status" value="2"/>
</dbReference>
<evidence type="ECO:0000256" key="6">
    <source>
        <dbReference type="PROSITE-ProRule" id="PRU00339"/>
    </source>
</evidence>
<organism evidence="10 11">
    <name type="scientific">Phaeodactylibacter luteus</name>
    <dbReference type="NCBI Taxonomy" id="1564516"/>
    <lineage>
        <taxon>Bacteria</taxon>
        <taxon>Pseudomonadati</taxon>
        <taxon>Bacteroidota</taxon>
        <taxon>Saprospiria</taxon>
        <taxon>Saprospirales</taxon>
        <taxon>Haliscomenobacteraceae</taxon>
        <taxon>Phaeodactylibacter</taxon>
    </lineage>
</organism>
<dbReference type="InterPro" id="IPR003661">
    <property type="entry name" value="HisK_dim/P_dom"/>
</dbReference>
<feature type="coiled-coil region" evidence="7">
    <location>
        <begin position="392"/>
        <end position="419"/>
    </location>
</feature>
<keyword evidence="3" id="KW-0597">Phosphoprotein</keyword>
<dbReference type="SMART" id="SM00388">
    <property type="entry name" value="HisKA"/>
    <property type="match status" value="1"/>
</dbReference>
<dbReference type="SUPFAM" id="SSF47384">
    <property type="entry name" value="Homodimeric domain of signal transducing histidine kinase"/>
    <property type="match status" value="1"/>
</dbReference>
<dbReference type="PROSITE" id="PS50109">
    <property type="entry name" value="HIS_KIN"/>
    <property type="match status" value="1"/>
</dbReference>
<dbReference type="SUPFAM" id="SSF55874">
    <property type="entry name" value="ATPase domain of HSP90 chaperone/DNA topoisomerase II/histidine kinase"/>
    <property type="match status" value="1"/>
</dbReference>
<keyword evidence="11" id="KW-1185">Reference proteome</keyword>
<feature type="repeat" description="TPR" evidence="6">
    <location>
        <begin position="138"/>
        <end position="171"/>
    </location>
</feature>
<dbReference type="RefSeq" id="WP_147166156.1">
    <property type="nucleotide sequence ID" value="NZ_VOOR01000006.1"/>
</dbReference>
<dbReference type="InterPro" id="IPR019734">
    <property type="entry name" value="TPR_rpt"/>
</dbReference>
<dbReference type="SMART" id="SM00387">
    <property type="entry name" value="HATPase_c"/>
    <property type="match status" value="1"/>
</dbReference>
<dbReference type="EMBL" id="VOOR01000006">
    <property type="protein sequence ID" value="TXB67575.1"/>
    <property type="molecule type" value="Genomic_DNA"/>
</dbReference>
<feature type="transmembrane region" description="Helical" evidence="8">
    <location>
        <begin position="367"/>
        <end position="387"/>
    </location>
</feature>
<dbReference type="PANTHER" id="PTHR43304:SF1">
    <property type="entry name" value="PAC DOMAIN-CONTAINING PROTEIN"/>
    <property type="match status" value="1"/>
</dbReference>
<keyword evidence="8" id="KW-1133">Transmembrane helix</keyword>
<name>A0A5C6S003_9BACT</name>
<comment type="catalytic activity">
    <reaction evidence="1">
        <text>ATP + protein L-histidine = ADP + protein N-phospho-L-histidine.</text>
        <dbReference type="EC" id="2.7.13.3"/>
    </reaction>
</comment>
<evidence type="ECO:0000256" key="5">
    <source>
        <dbReference type="ARBA" id="ARBA00022777"/>
    </source>
</evidence>
<keyword evidence="8" id="KW-0472">Membrane</keyword>
<evidence type="ECO:0000256" key="1">
    <source>
        <dbReference type="ARBA" id="ARBA00000085"/>
    </source>
</evidence>
<protein>
    <recommendedName>
        <fullName evidence="2">histidine kinase</fullName>
        <ecNumber evidence="2">2.7.13.3</ecNumber>
    </recommendedName>
</protein>
<reference evidence="10 11" key="1">
    <citation type="submission" date="2019-08" db="EMBL/GenBank/DDBJ databases">
        <title>Genome of Phaeodactylibacter luteus.</title>
        <authorList>
            <person name="Bowman J.P."/>
        </authorList>
    </citation>
    <scope>NUCLEOTIDE SEQUENCE [LARGE SCALE GENOMIC DNA]</scope>
    <source>
        <strain evidence="10 11">KCTC 42180</strain>
    </source>
</reference>
<dbReference type="OrthoDB" id="9810447at2"/>
<evidence type="ECO:0000313" key="10">
    <source>
        <dbReference type="EMBL" id="TXB67575.1"/>
    </source>
</evidence>
<proteinExistence type="predicted"/>
<dbReference type="InterPro" id="IPR036890">
    <property type="entry name" value="HATPase_C_sf"/>
</dbReference>
<comment type="caution">
    <text evidence="10">The sequence shown here is derived from an EMBL/GenBank/DDBJ whole genome shotgun (WGS) entry which is preliminary data.</text>
</comment>
<dbReference type="PRINTS" id="PR00344">
    <property type="entry name" value="BCTRLSENSOR"/>
</dbReference>
<dbReference type="InterPro" id="IPR003594">
    <property type="entry name" value="HATPase_dom"/>
</dbReference>
<dbReference type="PROSITE" id="PS50005">
    <property type="entry name" value="TPR"/>
    <property type="match status" value="2"/>
</dbReference>
<dbReference type="Gene3D" id="1.25.40.10">
    <property type="entry name" value="Tetratricopeptide repeat domain"/>
    <property type="match status" value="2"/>
</dbReference>
<feature type="domain" description="Histidine kinase" evidence="9">
    <location>
        <begin position="433"/>
        <end position="646"/>
    </location>
</feature>
<dbReference type="Pfam" id="PF02518">
    <property type="entry name" value="HATPase_c"/>
    <property type="match status" value="1"/>
</dbReference>
<dbReference type="FunFam" id="3.30.565.10:FF:000006">
    <property type="entry name" value="Sensor histidine kinase WalK"/>
    <property type="match status" value="1"/>
</dbReference>
<dbReference type="EC" id="2.7.13.3" evidence="2"/>
<dbReference type="InterPro" id="IPR052162">
    <property type="entry name" value="Sensor_kinase/Photoreceptor"/>
</dbReference>
<keyword evidence="4" id="KW-0808">Transferase</keyword>
<dbReference type="Pfam" id="PF00512">
    <property type="entry name" value="HisKA"/>
    <property type="match status" value="1"/>
</dbReference>
<dbReference type="InterPro" id="IPR011990">
    <property type="entry name" value="TPR-like_helical_dom_sf"/>
</dbReference>
<keyword evidence="6" id="KW-0802">TPR repeat</keyword>
<keyword evidence="8" id="KW-0812">Transmembrane</keyword>
<dbReference type="InterPro" id="IPR036097">
    <property type="entry name" value="HisK_dim/P_sf"/>
</dbReference>
<evidence type="ECO:0000256" key="4">
    <source>
        <dbReference type="ARBA" id="ARBA00022679"/>
    </source>
</evidence>
<dbReference type="InterPro" id="IPR004358">
    <property type="entry name" value="Sig_transdc_His_kin-like_C"/>
</dbReference>
<accession>A0A5C6S003</accession>
<sequence>MLKISRCLFIHAGGRNSYKLLACYGLLLIGALSVRPVCAQEEEALQDSLEQAETALERAYWLKEKAWYYKAARPARAHELAGESLALARQLSNSKAIADALHTDGMVYWYEGKVPQASEAFFAALKIREAINDSVGLARSYNNIGNVYLWQGDAPRAQSFYEQALEIRQRMGNETEVAYSLVSLAEAREQQEDLSGAIWYTGEALDRAVLQRDSSTMAFCYDYLGRFLSQKGDFAKAREYLNQAISINSRAKSSNKLIDNWLALARIDQKMGSHGAAIAWQKQALKLSRETGALGLAAQSLEALGQSYAELGVYDSAYHYSLAYNQAYIELVNVENERILLDVQEQYNSQQQEAALLAVQRREARRLAGVLIIALVLFLGVAVLAFVQYRRQRKANHLLEEKAREIARINQEVADQNKDLKESNFALEQFAYVASHDLREPLRTIGSFTSLLARRFPEGLDSQSQEFIQYILGGTEHMSRLLDGLMDYARLSNIQVLKRSEIDMNELLARVKASLQADIQEKNAAVVIDSLPVFAGHEVMLAQLFQNLISNGLKFNDKEQPAVRVTGCLEGGQAIFTVQDNGIGIDEAYFNKIFHIFQRLDKRNYSGTGLGLAICQRIVARHRGHISVSSSLGNGTAFTIALPIQT</sequence>
<evidence type="ECO:0000313" key="11">
    <source>
        <dbReference type="Proteomes" id="UP000321580"/>
    </source>
</evidence>
<dbReference type="InterPro" id="IPR041617">
    <property type="entry name" value="TPR_MalT"/>
</dbReference>
<dbReference type="CDD" id="cd00082">
    <property type="entry name" value="HisKA"/>
    <property type="match status" value="1"/>
</dbReference>
<evidence type="ECO:0000256" key="8">
    <source>
        <dbReference type="SAM" id="Phobius"/>
    </source>
</evidence>
<keyword evidence="5" id="KW-0418">Kinase</keyword>
<evidence type="ECO:0000259" key="9">
    <source>
        <dbReference type="PROSITE" id="PS50109"/>
    </source>
</evidence>
<keyword evidence="7" id="KW-0175">Coiled coil</keyword>
<dbReference type="Gene3D" id="1.10.287.130">
    <property type="match status" value="1"/>
</dbReference>
<gene>
    <name evidence="10" type="ORF">FRY97_04060</name>
</gene>
<evidence type="ECO:0000256" key="2">
    <source>
        <dbReference type="ARBA" id="ARBA00012438"/>
    </source>
</evidence>
<dbReference type="SMART" id="SM00028">
    <property type="entry name" value="TPR"/>
    <property type="match status" value="4"/>
</dbReference>
<dbReference type="GO" id="GO:0000155">
    <property type="term" value="F:phosphorelay sensor kinase activity"/>
    <property type="evidence" value="ECO:0007669"/>
    <property type="project" value="InterPro"/>
</dbReference>
<dbReference type="Proteomes" id="UP000321580">
    <property type="component" value="Unassembled WGS sequence"/>
</dbReference>
<feature type="repeat" description="TPR" evidence="6">
    <location>
        <begin position="218"/>
        <end position="251"/>
    </location>
</feature>
<dbReference type="Pfam" id="PF17874">
    <property type="entry name" value="TPR_MalT"/>
    <property type="match status" value="1"/>
</dbReference>
<dbReference type="Gene3D" id="3.30.565.10">
    <property type="entry name" value="Histidine kinase-like ATPase, C-terminal domain"/>
    <property type="match status" value="1"/>
</dbReference>
<evidence type="ECO:0000256" key="3">
    <source>
        <dbReference type="ARBA" id="ARBA00022553"/>
    </source>
</evidence>
<dbReference type="PANTHER" id="PTHR43304">
    <property type="entry name" value="PHYTOCHROME-LIKE PROTEIN CPH1"/>
    <property type="match status" value="1"/>
</dbReference>
<dbReference type="AlphaFoldDB" id="A0A5C6S003"/>
<dbReference type="InterPro" id="IPR005467">
    <property type="entry name" value="His_kinase_dom"/>
</dbReference>
<evidence type="ECO:0000256" key="7">
    <source>
        <dbReference type="SAM" id="Coils"/>
    </source>
</evidence>